<dbReference type="GO" id="GO:0046872">
    <property type="term" value="F:metal ion binding"/>
    <property type="evidence" value="ECO:0007669"/>
    <property type="project" value="UniProtKB-KW"/>
</dbReference>
<dbReference type="GO" id="GO:0005283">
    <property type="term" value="F:amino acid:sodium symporter activity"/>
    <property type="evidence" value="ECO:0007669"/>
    <property type="project" value="TreeGrafter"/>
</dbReference>
<dbReference type="NCBIfam" id="NF037979">
    <property type="entry name" value="Na_transp"/>
    <property type="match status" value="1"/>
</dbReference>
<dbReference type="AlphaFoldDB" id="A0AAV2Q7E4"/>
<evidence type="ECO:0000313" key="18">
    <source>
        <dbReference type="EMBL" id="CAL4071957.1"/>
    </source>
</evidence>
<dbReference type="PANTHER" id="PTHR11616">
    <property type="entry name" value="SODIUM/CHLORIDE DEPENDENT TRANSPORTER"/>
    <property type="match status" value="1"/>
</dbReference>
<comment type="caution">
    <text evidence="18">The sequence shown here is derived from an EMBL/GenBank/DDBJ whole genome shotgun (WGS) entry which is preliminary data.</text>
</comment>
<dbReference type="InterPro" id="IPR000175">
    <property type="entry name" value="Na/ntran_symport"/>
</dbReference>
<comment type="subcellular location">
    <subcellularLocation>
        <location evidence="1">Membrane</location>
        <topology evidence="1">Multi-pass membrane protein</topology>
    </subcellularLocation>
</comment>
<keyword evidence="19" id="KW-1185">Reference proteome</keyword>
<protein>
    <recommendedName>
        <fullName evidence="16">Transporter</fullName>
    </recommendedName>
</protein>
<keyword evidence="8 14" id="KW-0915">Sodium</keyword>
<evidence type="ECO:0000256" key="3">
    <source>
        <dbReference type="ARBA" id="ARBA00022448"/>
    </source>
</evidence>
<feature type="transmembrane region" description="Helical" evidence="17">
    <location>
        <begin position="419"/>
        <end position="445"/>
    </location>
</feature>
<feature type="transmembrane region" description="Helical" evidence="17">
    <location>
        <begin position="250"/>
        <end position="271"/>
    </location>
</feature>
<feature type="transmembrane region" description="Helical" evidence="17">
    <location>
        <begin position="116"/>
        <end position="138"/>
    </location>
</feature>
<dbReference type="EMBL" id="CAXKWB010004078">
    <property type="protein sequence ID" value="CAL4071957.1"/>
    <property type="molecule type" value="Genomic_DNA"/>
</dbReference>
<keyword evidence="12" id="KW-0739">Sodium transport</keyword>
<evidence type="ECO:0000256" key="2">
    <source>
        <dbReference type="ARBA" id="ARBA00006459"/>
    </source>
</evidence>
<organism evidence="18 19">
    <name type="scientific">Meganyctiphanes norvegica</name>
    <name type="common">Northern krill</name>
    <name type="synonym">Thysanopoda norvegica</name>
    <dbReference type="NCBI Taxonomy" id="48144"/>
    <lineage>
        <taxon>Eukaryota</taxon>
        <taxon>Metazoa</taxon>
        <taxon>Ecdysozoa</taxon>
        <taxon>Arthropoda</taxon>
        <taxon>Crustacea</taxon>
        <taxon>Multicrustacea</taxon>
        <taxon>Malacostraca</taxon>
        <taxon>Eumalacostraca</taxon>
        <taxon>Eucarida</taxon>
        <taxon>Euphausiacea</taxon>
        <taxon>Euphausiidae</taxon>
        <taxon>Meganyctiphanes</taxon>
    </lineage>
</organism>
<feature type="transmembrane region" description="Helical" evidence="17">
    <location>
        <begin position="159"/>
        <end position="186"/>
    </location>
</feature>
<feature type="binding site" evidence="14">
    <location>
        <position position="435"/>
    </location>
    <ligand>
        <name>Na(+)</name>
        <dbReference type="ChEBI" id="CHEBI:29101"/>
        <label>1</label>
    </ligand>
</feature>
<feature type="disulfide bond" evidence="15">
    <location>
        <begin position="198"/>
        <end position="207"/>
    </location>
</feature>
<evidence type="ECO:0000256" key="11">
    <source>
        <dbReference type="ARBA" id="ARBA00023180"/>
    </source>
</evidence>
<keyword evidence="14" id="KW-0479">Metal-binding</keyword>
<feature type="transmembrane region" description="Helical" evidence="17">
    <location>
        <begin position="530"/>
        <end position="554"/>
    </location>
</feature>
<accession>A0AAV2Q7E4</accession>
<keyword evidence="15" id="KW-1015">Disulfide bond</keyword>
<gene>
    <name evidence="18" type="ORF">MNOR_LOCUS8701</name>
</gene>
<keyword evidence="6" id="KW-0029">Amino-acid transport</keyword>
<feature type="binding site" evidence="14">
    <location>
        <position position="100"/>
    </location>
    <ligand>
        <name>Na(+)</name>
        <dbReference type="ChEBI" id="CHEBI:29101"/>
        <label>1</label>
    </ligand>
</feature>
<feature type="transmembrane region" description="Helical" evidence="17">
    <location>
        <begin position="283"/>
        <end position="310"/>
    </location>
</feature>
<reference evidence="18 19" key="1">
    <citation type="submission" date="2024-05" db="EMBL/GenBank/DDBJ databases">
        <authorList>
            <person name="Wallberg A."/>
        </authorList>
    </citation>
    <scope>NUCLEOTIDE SEQUENCE [LARGE SCALE GENOMIC DNA]</scope>
</reference>
<dbReference type="Proteomes" id="UP001497623">
    <property type="component" value="Unassembled WGS sequence"/>
</dbReference>
<evidence type="ECO:0000256" key="16">
    <source>
        <dbReference type="RuleBase" id="RU003732"/>
    </source>
</evidence>
<dbReference type="SUPFAM" id="SSF161070">
    <property type="entry name" value="SNF-like"/>
    <property type="match status" value="1"/>
</dbReference>
<keyword evidence="3 16" id="KW-0813">Transport</keyword>
<dbReference type="Pfam" id="PF00209">
    <property type="entry name" value="SNF"/>
    <property type="match status" value="1"/>
</dbReference>
<feature type="transmembrane region" description="Helical" evidence="17">
    <location>
        <begin position="566"/>
        <end position="592"/>
    </location>
</feature>
<feature type="binding site" evidence="14">
    <location>
        <position position="431"/>
    </location>
    <ligand>
        <name>Na(+)</name>
        <dbReference type="ChEBI" id="CHEBI:29101"/>
        <label>1</label>
    </ligand>
</feature>
<evidence type="ECO:0000256" key="1">
    <source>
        <dbReference type="ARBA" id="ARBA00004141"/>
    </source>
</evidence>
<evidence type="ECO:0000256" key="6">
    <source>
        <dbReference type="ARBA" id="ARBA00022970"/>
    </source>
</evidence>
<feature type="binding site" evidence="14">
    <location>
        <position position="333"/>
    </location>
    <ligand>
        <name>Na(+)</name>
        <dbReference type="ChEBI" id="CHEBI:29101"/>
        <label>1</label>
    </ligand>
</feature>
<dbReference type="InterPro" id="IPR037272">
    <property type="entry name" value="SNS_sf"/>
</dbReference>
<dbReference type="PRINTS" id="PR00176">
    <property type="entry name" value="NANEUSMPORT"/>
</dbReference>
<name>A0AAV2Q7E4_MEGNR</name>
<evidence type="ECO:0000256" key="8">
    <source>
        <dbReference type="ARBA" id="ARBA00023053"/>
    </source>
</evidence>
<comment type="similarity">
    <text evidence="2 16">Belongs to the sodium:neurotransmitter symporter (SNF) (TC 2.A.22) family.</text>
</comment>
<dbReference type="PANTHER" id="PTHR11616:SF321">
    <property type="entry name" value="SODIUM-DEPENDENT NUTRIENT AMINO ACID TRANSPORTER 1-RELATED"/>
    <property type="match status" value="1"/>
</dbReference>
<feature type="transmembrane region" description="Helical" evidence="17">
    <location>
        <begin position="85"/>
        <end position="104"/>
    </location>
</feature>
<dbReference type="PROSITE" id="PS00610">
    <property type="entry name" value="NA_NEUROTRAN_SYMP_1"/>
    <property type="match status" value="1"/>
</dbReference>
<feature type="transmembrane region" description="Helical" evidence="17">
    <location>
        <begin position="322"/>
        <end position="347"/>
    </location>
</feature>
<evidence type="ECO:0000256" key="5">
    <source>
        <dbReference type="ARBA" id="ARBA00022847"/>
    </source>
</evidence>
<feature type="transmembrane region" description="Helical" evidence="17">
    <location>
        <begin position="457"/>
        <end position="476"/>
    </location>
</feature>
<dbReference type="GO" id="GO:0089718">
    <property type="term" value="P:amino acid import across plasma membrane"/>
    <property type="evidence" value="ECO:0007669"/>
    <property type="project" value="TreeGrafter"/>
</dbReference>
<feature type="transmembrane region" description="Helical" evidence="17">
    <location>
        <begin position="359"/>
        <end position="384"/>
    </location>
</feature>
<evidence type="ECO:0000256" key="9">
    <source>
        <dbReference type="ARBA" id="ARBA00023065"/>
    </source>
</evidence>
<evidence type="ECO:0000256" key="15">
    <source>
        <dbReference type="PIRSR" id="PIRSR600175-2"/>
    </source>
</evidence>
<evidence type="ECO:0000313" key="19">
    <source>
        <dbReference type="Proteomes" id="UP001497623"/>
    </source>
</evidence>
<evidence type="ECO:0000256" key="17">
    <source>
        <dbReference type="SAM" id="Phobius"/>
    </source>
</evidence>
<keyword evidence="10 17" id="KW-0472">Membrane</keyword>
<keyword evidence="11" id="KW-0325">Glycoprotein</keyword>
<feature type="transmembrane region" description="Helical" evidence="17">
    <location>
        <begin position="488"/>
        <end position="510"/>
    </location>
</feature>
<evidence type="ECO:0000256" key="7">
    <source>
        <dbReference type="ARBA" id="ARBA00022989"/>
    </source>
</evidence>
<dbReference type="GO" id="GO:0005886">
    <property type="term" value="C:plasma membrane"/>
    <property type="evidence" value="ECO:0007669"/>
    <property type="project" value="TreeGrafter"/>
</dbReference>
<feature type="binding site" evidence="14">
    <location>
        <position position="96"/>
    </location>
    <ligand>
        <name>Na(+)</name>
        <dbReference type="ChEBI" id="CHEBI:29101"/>
        <label>1</label>
    </ligand>
</feature>
<evidence type="ECO:0000256" key="12">
    <source>
        <dbReference type="ARBA" id="ARBA00023201"/>
    </source>
</evidence>
<keyword evidence="5 16" id="KW-0769">Symport</keyword>
<sequence>MSLVGNDNHAVSNVHEPLQHPRLHLIRRQSVHFTSSDSLVSSVSSNEGVGWSRSNDALLPDGEIQISIPSDKGESREREEWSSPLEFLFSCISMSVGLGNVWRFPFIAYENGGGAFLIPYLIVFTFIGRPLYFMELALGQFSSYGMVKVWKVLPAFKGVGYGFAFGTWSIVTYYCSIMATTTFYFVQSFFPVLPWSFCDPTWSNDLCVDSSGSTSNISTLNAQSSSEQYFNNYVLNRYDNIENGIGLPDWRLAICLLFSWVVLFLTLFKGVKISGKVSYFTALFPYVVLITLLVRGLTLSGSSTGILYFITPQWEKLLEPKVWYNAVVQVFFSMGIGTGTMQMFSSFNNFKHNIYRDAWIINLMDTFTSLLAGCTIFAILGYLAHELDTDIESVVRSGPGLAFVSYPDVIAKFSVAPQVFAAIFFLMLFTLGLGSASAMTGSVITVVCDQFPKFKKFYVALVTCIIGYLLGLVYITPGGQWILELVDYFGGGFLIFMLALIETIAINWIYGMRNLVRDIDFMLDRKLGIYWKFCWVFFIPVSLTSILLYSLIGMPLPTVQGVSFPYIAYVCGWMLPFIALSCIPIGFIHAVYCSTASTLFERVKETFKSKPSWGPMNETYHKAWLLCKH</sequence>
<dbReference type="PROSITE" id="PS50267">
    <property type="entry name" value="NA_NEUROTRAN_SYMP_3"/>
    <property type="match status" value="1"/>
</dbReference>
<comment type="function">
    <text evidence="13">Unusual broad substrate spectrum amino acid:sodium cotransporter that promotes absorption of the D isomers of essential amino acids. Neutral amino acids are the preferred substrates, especially methionine and phenylalanine.</text>
</comment>
<keyword evidence="7 17" id="KW-1133">Transmembrane helix</keyword>
<dbReference type="GO" id="GO:0015179">
    <property type="term" value="F:L-amino acid transmembrane transporter activity"/>
    <property type="evidence" value="ECO:0007669"/>
    <property type="project" value="TreeGrafter"/>
</dbReference>
<evidence type="ECO:0000256" key="13">
    <source>
        <dbReference type="ARBA" id="ARBA00037785"/>
    </source>
</evidence>
<evidence type="ECO:0000256" key="4">
    <source>
        <dbReference type="ARBA" id="ARBA00022692"/>
    </source>
</evidence>
<keyword evidence="9" id="KW-0406">Ion transport</keyword>
<evidence type="ECO:0000256" key="14">
    <source>
        <dbReference type="PIRSR" id="PIRSR600175-1"/>
    </source>
</evidence>
<keyword evidence="4 16" id="KW-0812">Transmembrane</keyword>
<proteinExistence type="inferred from homology"/>
<feature type="non-terminal residue" evidence="18">
    <location>
        <position position="629"/>
    </location>
</feature>
<evidence type="ECO:0000256" key="10">
    <source>
        <dbReference type="ARBA" id="ARBA00023136"/>
    </source>
</evidence>